<dbReference type="RefSeq" id="WP_224460196.1">
    <property type="nucleotide sequence ID" value="NZ_JAIQZE010000002.1"/>
</dbReference>
<organism evidence="2 3">
    <name type="scientific">Psychroflexus longus</name>
    <dbReference type="NCBI Taxonomy" id="2873596"/>
    <lineage>
        <taxon>Bacteria</taxon>
        <taxon>Pseudomonadati</taxon>
        <taxon>Bacteroidota</taxon>
        <taxon>Flavobacteriia</taxon>
        <taxon>Flavobacteriales</taxon>
        <taxon>Flavobacteriaceae</taxon>
        <taxon>Psychroflexus</taxon>
    </lineage>
</organism>
<proteinExistence type="predicted"/>
<evidence type="ECO:0000313" key="3">
    <source>
        <dbReference type="Proteomes" id="UP001199314"/>
    </source>
</evidence>
<sequence>MKKSVKILSVLLFLVLATEASSQITASFYANSNSSKFALGYNINERFWTDLRVYSDTSLDNVTPEIVINHNIVKKNNYDIYFGAGAILNNINAVIIPVGIGIKPIESLRNLSFNIEFNPIYEFDLEDVFIRGFIGIRYILN</sequence>
<keyword evidence="1" id="KW-0732">Signal</keyword>
<evidence type="ECO:0000256" key="1">
    <source>
        <dbReference type="SAM" id="SignalP"/>
    </source>
</evidence>
<protein>
    <recommendedName>
        <fullName evidence="4">Outer membrane protein beta-barrel domain-containing protein</fullName>
    </recommendedName>
</protein>
<dbReference type="EMBL" id="JAIQZE010000002">
    <property type="protein sequence ID" value="MBZ9777832.1"/>
    <property type="molecule type" value="Genomic_DNA"/>
</dbReference>
<accession>A0ABS7XFT7</accession>
<comment type="caution">
    <text evidence="2">The sequence shown here is derived from an EMBL/GenBank/DDBJ whole genome shotgun (WGS) entry which is preliminary data.</text>
</comment>
<feature type="signal peptide" evidence="1">
    <location>
        <begin position="1"/>
        <end position="22"/>
    </location>
</feature>
<evidence type="ECO:0008006" key="4">
    <source>
        <dbReference type="Google" id="ProtNLM"/>
    </source>
</evidence>
<reference evidence="3" key="1">
    <citation type="submission" date="2023-07" db="EMBL/GenBank/DDBJ databases">
        <title>Novel species isolated from saline lakes on Tibetan Plateau.</title>
        <authorList>
            <person name="Lu H."/>
        </authorList>
    </citation>
    <scope>NUCLEOTIDE SEQUENCE [LARGE SCALE GENOMIC DNA]</scope>
    <source>
        <strain evidence="3">CAK8W</strain>
    </source>
</reference>
<evidence type="ECO:0000313" key="2">
    <source>
        <dbReference type="EMBL" id="MBZ9777832.1"/>
    </source>
</evidence>
<feature type="chain" id="PRO_5045168548" description="Outer membrane protein beta-barrel domain-containing protein" evidence="1">
    <location>
        <begin position="23"/>
        <end position="141"/>
    </location>
</feature>
<gene>
    <name evidence="2" type="ORF">LB452_02755</name>
</gene>
<keyword evidence="3" id="KW-1185">Reference proteome</keyword>
<name>A0ABS7XFT7_9FLAO</name>
<dbReference type="Proteomes" id="UP001199314">
    <property type="component" value="Unassembled WGS sequence"/>
</dbReference>